<dbReference type="EMBL" id="KV722538">
    <property type="protein sequence ID" value="OCH86211.1"/>
    <property type="molecule type" value="Genomic_DNA"/>
</dbReference>
<keyword evidence="3" id="KW-0862">Zinc</keyword>
<dbReference type="Pfam" id="PF01753">
    <property type="entry name" value="zf-MYND"/>
    <property type="match status" value="1"/>
</dbReference>
<dbReference type="InterPro" id="IPR002893">
    <property type="entry name" value="Znf_MYND"/>
</dbReference>
<evidence type="ECO:0000256" key="1">
    <source>
        <dbReference type="ARBA" id="ARBA00022723"/>
    </source>
</evidence>
<keyword evidence="2 4" id="KW-0863">Zinc-finger</keyword>
<proteinExistence type="predicted"/>
<evidence type="ECO:0000259" key="5">
    <source>
        <dbReference type="PROSITE" id="PS50865"/>
    </source>
</evidence>
<keyword evidence="1" id="KW-0479">Metal-binding</keyword>
<evidence type="ECO:0000256" key="4">
    <source>
        <dbReference type="PROSITE-ProRule" id="PRU00134"/>
    </source>
</evidence>
<feature type="domain" description="MYND-type" evidence="5">
    <location>
        <begin position="17"/>
        <end position="55"/>
    </location>
</feature>
<accession>A0A8E2AKK8</accession>
<gene>
    <name evidence="6" type="ORF">OBBRIDRAFT_250428</name>
</gene>
<dbReference type="SUPFAM" id="SSF144232">
    <property type="entry name" value="HIT/MYND zinc finger-like"/>
    <property type="match status" value="1"/>
</dbReference>
<keyword evidence="7" id="KW-1185">Reference proteome</keyword>
<dbReference type="PROSITE" id="PS50865">
    <property type="entry name" value="ZF_MYND_2"/>
    <property type="match status" value="1"/>
</dbReference>
<name>A0A8E2AKK8_9APHY</name>
<evidence type="ECO:0000256" key="3">
    <source>
        <dbReference type="ARBA" id="ARBA00022833"/>
    </source>
</evidence>
<protein>
    <recommendedName>
        <fullName evidence="5">MYND-type domain-containing protein</fullName>
    </recommendedName>
</protein>
<dbReference type="GO" id="GO:0008270">
    <property type="term" value="F:zinc ion binding"/>
    <property type="evidence" value="ECO:0007669"/>
    <property type="project" value="UniProtKB-KW"/>
</dbReference>
<evidence type="ECO:0000313" key="6">
    <source>
        <dbReference type="EMBL" id="OCH86211.1"/>
    </source>
</evidence>
<dbReference type="OrthoDB" id="4851849at2759"/>
<reference evidence="6 7" key="1">
    <citation type="submission" date="2016-07" db="EMBL/GenBank/DDBJ databases">
        <title>Draft genome of the white-rot fungus Obba rivulosa 3A-2.</title>
        <authorList>
            <consortium name="DOE Joint Genome Institute"/>
            <person name="Miettinen O."/>
            <person name="Riley R."/>
            <person name="Acob R."/>
            <person name="Barry K."/>
            <person name="Cullen D."/>
            <person name="De Vries R."/>
            <person name="Hainaut M."/>
            <person name="Hatakka A."/>
            <person name="Henrissat B."/>
            <person name="Hilden K."/>
            <person name="Kuo R."/>
            <person name="Labutti K."/>
            <person name="Lipzen A."/>
            <person name="Makela M.R."/>
            <person name="Sandor L."/>
            <person name="Spatafora J.W."/>
            <person name="Grigoriev I.V."/>
            <person name="Hibbett D.S."/>
        </authorList>
    </citation>
    <scope>NUCLEOTIDE SEQUENCE [LARGE SCALE GENOMIC DNA]</scope>
    <source>
        <strain evidence="6 7">3A-2</strain>
    </source>
</reference>
<dbReference type="Proteomes" id="UP000250043">
    <property type="component" value="Unassembled WGS sequence"/>
</dbReference>
<evidence type="ECO:0000313" key="7">
    <source>
        <dbReference type="Proteomes" id="UP000250043"/>
    </source>
</evidence>
<dbReference type="AlphaFoldDB" id="A0A8E2AKK8"/>
<sequence>MSSGNTPATSPPKSHFCRSCDEPATFRCSACSTSDAWYCGKACQKLDWTRHIFDCKPKDEIDTAYYLARSVYGDRIPEHPRTRQDYGFERAFTVESGSNLLGLYQGLMHIHEVSPQDLRKWRRKGSLIEEIKAAFSTSPPDNRGKYYPWFLNNLWVLDKSLPIPAEMENDFLTPGFQYCGIDPSLPPDRRASIMSSWPRRKQECSTFCIPMASRLYPGPESDLWISFGFCVCSNSYTEMQLGNLYYALLKQCTFDEMYHAYDTSRLIALMDSKGLEGARVEFTHLEGVLSGSPREWKTVWELKKFVMGDNTGIPTSVQVDYGFANCAEDAECQELMVVYRKLFTHELGDPMDLHQACIGGKIFEYVKDRMKLKKKFKVLMKNPYPLPDL</sequence>
<organism evidence="6 7">
    <name type="scientific">Obba rivulosa</name>
    <dbReference type="NCBI Taxonomy" id="1052685"/>
    <lineage>
        <taxon>Eukaryota</taxon>
        <taxon>Fungi</taxon>
        <taxon>Dikarya</taxon>
        <taxon>Basidiomycota</taxon>
        <taxon>Agaricomycotina</taxon>
        <taxon>Agaricomycetes</taxon>
        <taxon>Polyporales</taxon>
        <taxon>Gelatoporiaceae</taxon>
        <taxon>Obba</taxon>
    </lineage>
</organism>
<dbReference type="Gene3D" id="6.10.140.2220">
    <property type="match status" value="1"/>
</dbReference>
<evidence type="ECO:0000256" key="2">
    <source>
        <dbReference type="ARBA" id="ARBA00022771"/>
    </source>
</evidence>